<feature type="compositionally biased region" description="Basic and acidic residues" evidence="3">
    <location>
        <begin position="153"/>
        <end position="163"/>
    </location>
</feature>
<dbReference type="EMBL" id="DYUZ01000029">
    <property type="protein sequence ID" value="HJG37542.1"/>
    <property type="molecule type" value="Genomic_DNA"/>
</dbReference>
<dbReference type="GO" id="GO:0030490">
    <property type="term" value="P:maturation of SSU-rRNA"/>
    <property type="evidence" value="ECO:0007669"/>
    <property type="project" value="UniProtKB-UniRule"/>
</dbReference>
<dbReference type="Proteomes" id="UP000753256">
    <property type="component" value="Unassembled WGS sequence"/>
</dbReference>
<dbReference type="PROSITE" id="PS01319">
    <property type="entry name" value="RBFA"/>
    <property type="match status" value="1"/>
</dbReference>
<proteinExistence type="inferred from homology"/>
<feature type="region of interest" description="Disordered" evidence="3">
    <location>
        <begin position="134"/>
        <end position="163"/>
    </location>
</feature>
<comment type="caution">
    <text evidence="4">The sequence shown here is derived from an EMBL/GenBank/DDBJ whole genome shotgun (WGS) entry which is preliminary data.</text>
</comment>
<dbReference type="GO" id="GO:0043024">
    <property type="term" value="F:ribosomal small subunit binding"/>
    <property type="evidence" value="ECO:0007669"/>
    <property type="project" value="TreeGrafter"/>
</dbReference>
<evidence type="ECO:0000313" key="5">
    <source>
        <dbReference type="Proteomes" id="UP000753256"/>
    </source>
</evidence>
<protein>
    <recommendedName>
        <fullName evidence="2">Ribosome-binding factor A</fullName>
    </recommendedName>
</protein>
<evidence type="ECO:0000256" key="3">
    <source>
        <dbReference type="SAM" id="MobiDB-lite"/>
    </source>
</evidence>
<name>A0A921ITI5_9ACTN</name>
<evidence type="ECO:0000313" key="4">
    <source>
        <dbReference type="EMBL" id="HJG37542.1"/>
    </source>
</evidence>
<feature type="compositionally biased region" description="Low complexity" evidence="3">
    <location>
        <begin position="134"/>
        <end position="152"/>
    </location>
</feature>
<dbReference type="NCBIfam" id="TIGR00082">
    <property type="entry name" value="rbfA"/>
    <property type="match status" value="1"/>
</dbReference>
<dbReference type="GO" id="GO:0005829">
    <property type="term" value="C:cytosol"/>
    <property type="evidence" value="ECO:0007669"/>
    <property type="project" value="TreeGrafter"/>
</dbReference>
<dbReference type="InterPro" id="IPR020053">
    <property type="entry name" value="Ribosome-bd_factorA_CS"/>
</dbReference>
<dbReference type="PANTHER" id="PTHR33515">
    <property type="entry name" value="RIBOSOME-BINDING FACTOR A, CHLOROPLASTIC-RELATED"/>
    <property type="match status" value="1"/>
</dbReference>
<evidence type="ECO:0000256" key="2">
    <source>
        <dbReference type="HAMAP-Rule" id="MF_00003"/>
    </source>
</evidence>
<keyword evidence="2" id="KW-0963">Cytoplasm</keyword>
<dbReference type="InterPro" id="IPR015946">
    <property type="entry name" value="KH_dom-like_a/b"/>
</dbReference>
<dbReference type="HAMAP" id="MF_00003">
    <property type="entry name" value="RbfA"/>
    <property type="match status" value="1"/>
</dbReference>
<comment type="similarity">
    <text evidence="2">Belongs to the RbfA family.</text>
</comment>
<dbReference type="SUPFAM" id="SSF89919">
    <property type="entry name" value="Ribosome-binding factor A, RbfA"/>
    <property type="match status" value="1"/>
</dbReference>
<evidence type="ECO:0000256" key="1">
    <source>
        <dbReference type="ARBA" id="ARBA00022517"/>
    </source>
</evidence>
<comment type="subunit">
    <text evidence="2">Monomer. Binds 30S ribosomal subunits, but not 50S ribosomal subunits or 70S ribosomes.</text>
</comment>
<accession>A0A921ITI5</accession>
<reference evidence="4" key="1">
    <citation type="journal article" date="2021" name="PeerJ">
        <title>Extensive microbial diversity within the chicken gut microbiome revealed by metagenomics and culture.</title>
        <authorList>
            <person name="Gilroy R."/>
            <person name="Ravi A."/>
            <person name="Getino M."/>
            <person name="Pursley I."/>
            <person name="Horton D.L."/>
            <person name="Alikhan N.F."/>
            <person name="Baker D."/>
            <person name="Gharbi K."/>
            <person name="Hall N."/>
            <person name="Watson M."/>
            <person name="Adriaenssens E.M."/>
            <person name="Foster-Nyarko E."/>
            <person name="Jarju S."/>
            <person name="Secka A."/>
            <person name="Antonio M."/>
            <person name="Oren A."/>
            <person name="Chaudhuri R.R."/>
            <person name="La Ragione R."/>
            <person name="Hildebrand F."/>
            <person name="Pallen M.J."/>
        </authorList>
    </citation>
    <scope>NUCLEOTIDE SEQUENCE</scope>
    <source>
        <strain evidence="4">ChiHjej13B12-9602</strain>
    </source>
</reference>
<dbReference type="InterPro" id="IPR000238">
    <property type="entry name" value="RbfA"/>
</dbReference>
<keyword evidence="1 2" id="KW-0690">Ribosome biogenesis</keyword>
<dbReference type="RefSeq" id="WP_273190405.1">
    <property type="nucleotide sequence ID" value="NZ_DYUZ01000029.1"/>
</dbReference>
<comment type="subcellular location">
    <subcellularLocation>
        <location evidence="2">Cytoplasm</location>
    </subcellularLocation>
</comment>
<comment type="function">
    <text evidence="2">One of several proteins that assist in the late maturation steps of the functional core of the 30S ribosomal subunit. Associates with free 30S ribosomal subunits (but not with 30S subunits that are part of 70S ribosomes or polysomes). Required for efficient processing of 16S rRNA. May interact with the 5'-terminal helix region of 16S rRNA.</text>
</comment>
<sequence>MKQNNVTRRLSEQLREKLGYILLFEIADPRLELVTLTGVEVTQDRSYARIFVSCDGERYDEVLETLASAKGRIRSLLARSLDWRIVPELDFRIDTSTDEAQRIAAALENVPPTIGVEKDEDGYPVELSQAIDAAGAGEAAEPSDDAAVADAPVAHEDGGDLDG</sequence>
<reference evidence="4" key="2">
    <citation type="submission" date="2021-09" db="EMBL/GenBank/DDBJ databases">
        <authorList>
            <person name="Gilroy R."/>
        </authorList>
    </citation>
    <scope>NUCLEOTIDE SEQUENCE</scope>
    <source>
        <strain evidence="4">ChiHjej13B12-9602</strain>
    </source>
</reference>
<dbReference type="Pfam" id="PF02033">
    <property type="entry name" value="RBFA"/>
    <property type="match status" value="1"/>
</dbReference>
<dbReference type="AlphaFoldDB" id="A0A921ITI5"/>
<dbReference type="PANTHER" id="PTHR33515:SF1">
    <property type="entry name" value="RIBOSOME-BINDING FACTOR A, CHLOROPLASTIC-RELATED"/>
    <property type="match status" value="1"/>
</dbReference>
<organism evidence="4 5">
    <name type="scientific">Enorma phocaeensis</name>
    <dbReference type="NCBI Taxonomy" id="1871019"/>
    <lineage>
        <taxon>Bacteria</taxon>
        <taxon>Bacillati</taxon>
        <taxon>Actinomycetota</taxon>
        <taxon>Coriobacteriia</taxon>
        <taxon>Coriobacteriales</taxon>
        <taxon>Coriobacteriaceae</taxon>
        <taxon>Enorma</taxon>
    </lineage>
</organism>
<dbReference type="InterPro" id="IPR023799">
    <property type="entry name" value="RbfA_dom_sf"/>
</dbReference>
<gene>
    <name evidence="2 4" type="primary">rbfA</name>
    <name evidence="4" type="ORF">K8V70_06750</name>
</gene>
<dbReference type="Gene3D" id="3.30.300.20">
    <property type="match status" value="1"/>
</dbReference>